<feature type="signal peptide" evidence="9">
    <location>
        <begin position="1"/>
        <end position="22"/>
    </location>
</feature>
<dbReference type="InterPro" id="IPR023997">
    <property type="entry name" value="TonB-dep_OMP_SusC/RagA_CS"/>
</dbReference>
<evidence type="ECO:0000256" key="6">
    <source>
        <dbReference type="ARBA" id="ARBA00023237"/>
    </source>
</evidence>
<dbReference type="Gene3D" id="2.40.170.20">
    <property type="entry name" value="TonB-dependent receptor, beta-barrel domain"/>
    <property type="match status" value="1"/>
</dbReference>
<comment type="caution">
    <text evidence="11">The sequence shown here is derived from an EMBL/GenBank/DDBJ whole genome shotgun (WGS) entry which is preliminary data.</text>
</comment>
<dbReference type="Gene3D" id="2.170.130.10">
    <property type="entry name" value="TonB-dependent receptor, plug domain"/>
    <property type="match status" value="1"/>
</dbReference>
<feature type="region of interest" description="Disordered" evidence="8">
    <location>
        <begin position="484"/>
        <end position="506"/>
    </location>
</feature>
<dbReference type="RefSeq" id="WP_120273983.1">
    <property type="nucleotide sequence ID" value="NZ_RAPN01000001.1"/>
</dbReference>
<dbReference type="InterPro" id="IPR008969">
    <property type="entry name" value="CarboxyPept-like_regulatory"/>
</dbReference>
<dbReference type="SUPFAM" id="SSF49464">
    <property type="entry name" value="Carboxypeptidase regulatory domain-like"/>
    <property type="match status" value="1"/>
</dbReference>
<evidence type="ECO:0000256" key="5">
    <source>
        <dbReference type="ARBA" id="ARBA00023136"/>
    </source>
</evidence>
<dbReference type="PROSITE" id="PS52016">
    <property type="entry name" value="TONB_DEPENDENT_REC_3"/>
    <property type="match status" value="1"/>
</dbReference>
<dbReference type="InterPro" id="IPR023996">
    <property type="entry name" value="TonB-dep_OMP_SusC/RagA"/>
</dbReference>
<dbReference type="Proteomes" id="UP000283387">
    <property type="component" value="Unassembled WGS sequence"/>
</dbReference>
<comment type="similarity">
    <text evidence="7">Belongs to the TonB-dependent receptor family.</text>
</comment>
<protein>
    <submittedName>
        <fullName evidence="11">TonB-linked SusC/RagA family outer membrane protein</fullName>
    </submittedName>
</protein>
<dbReference type="SUPFAM" id="SSF56935">
    <property type="entry name" value="Porins"/>
    <property type="match status" value="1"/>
</dbReference>
<dbReference type="FunFam" id="2.170.130.10:FF:000008">
    <property type="entry name" value="SusC/RagA family TonB-linked outer membrane protein"/>
    <property type="match status" value="1"/>
</dbReference>
<dbReference type="InterPro" id="IPR012910">
    <property type="entry name" value="Plug_dom"/>
</dbReference>
<reference evidence="11 12" key="1">
    <citation type="submission" date="2018-09" db="EMBL/GenBank/DDBJ databases">
        <title>Genomic Encyclopedia of Archaeal and Bacterial Type Strains, Phase II (KMG-II): from individual species to whole genera.</title>
        <authorList>
            <person name="Goeker M."/>
        </authorList>
    </citation>
    <scope>NUCLEOTIDE SEQUENCE [LARGE SCALE GENOMIC DNA]</scope>
    <source>
        <strain evidence="11 12">DSM 27148</strain>
    </source>
</reference>
<sequence length="1020" mass="110465">MKQITLLLAIFAIGLQSLFAQAKVMTGVVTSADDGSTMPGVAVLVKGTTIGTITDIDGKYSIKAPDDASALVFSFVGMETAEVAISGTAINVSLKPSLVGLNEVIVVGYGEQSKRDVTSAISSVNAEDVQKISVANLSGALQGTTTGVQISQVSGAPGGEVSMRIRGATSLNGSNNPLFIVDGVPVETSSTLSNNYGGQQNNALSSINPEDIASIEILKDAASAAIYGSRASNGVVLITTKRGKQGKAKISINSYYGIQNPLKKYKTANYGEWLKYGDDSYAEAYGAGYWSYYQTGDESLWGATDETLASFYASVADQGDNYIDKIYRDNAAVSELSGSISGGDENTKYYIGASSFNQKGMLLGQDYKRSNFRLNLDQKFNDKFRSNVGFALTSENQAVVNNDNNIYGVLSTAILEAPGNDIYDENGDYTSDVWTFSNPVQNALENQGGLKTLRLLTNAEFQYDLTNWLTFSSKYGLDNLQADEKEYDPSDSSSGSGSNGYAREDVSTIRRTTTTQAFSFKPIINDDISFSGFLAGEYTGRYYKYVRAATTNFPSTELKQVSSGSTLDEALGSYSKTNLYSVISRVTGKLFNKYIAELSMRADGSSKFGPSHKWGYFPSASAGYVMSEESWFDVKPINFFKLRASYGMTGNDSAIDPYTALAGVSSTPYAGTSGTAITELGNVDLKWETTKQLDLGFSVHLLDNKISVEYDYFNKKTSDMLLNVPLPGSTGYTEIYKNVGEMKNTGHEILLTFDIFSQSNFSWTAIASLSTLKNEVVSLDGNSPYTTGFASRVEEGVELGAFYVLQSEGIYKSDDEVPEAIASNYGVGAGDVKYVDQNGDGLINDDDYIIGGSPWPDFTYSLKNSLKYKSWDLDFLFTGSQGNDVFNSTLQYAGSTSSVWYNKFVDQLDYWSESNPDASLPHPKSSTRSYNNKDATRFVEDGSYLKLRNVTLGYQVPSSVFNGVADVRLYFSADNLLMITGYSGIDPEVNYSGDAAVTKGTDFLSLGGAKTFKFGINVNF</sequence>
<dbReference type="GO" id="GO:0009279">
    <property type="term" value="C:cell outer membrane"/>
    <property type="evidence" value="ECO:0007669"/>
    <property type="project" value="UniProtKB-SubCell"/>
</dbReference>
<dbReference type="AlphaFoldDB" id="A0A419WBH8"/>
<keyword evidence="3 7" id="KW-1134">Transmembrane beta strand</keyword>
<keyword evidence="12" id="KW-1185">Reference proteome</keyword>
<evidence type="ECO:0000256" key="2">
    <source>
        <dbReference type="ARBA" id="ARBA00022448"/>
    </source>
</evidence>
<accession>A0A419WBH8</accession>
<feature type="chain" id="PRO_5019063020" evidence="9">
    <location>
        <begin position="23"/>
        <end position="1020"/>
    </location>
</feature>
<dbReference type="Pfam" id="PF13715">
    <property type="entry name" value="CarbopepD_reg_2"/>
    <property type="match status" value="1"/>
</dbReference>
<dbReference type="EMBL" id="RAPN01000001">
    <property type="protein sequence ID" value="RKD92808.1"/>
    <property type="molecule type" value="Genomic_DNA"/>
</dbReference>
<name>A0A419WBH8_9BACT</name>
<comment type="subcellular location">
    <subcellularLocation>
        <location evidence="1 7">Cell outer membrane</location>
        <topology evidence="1 7">Multi-pass membrane protein</topology>
    </subcellularLocation>
</comment>
<evidence type="ECO:0000313" key="12">
    <source>
        <dbReference type="Proteomes" id="UP000283387"/>
    </source>
</evidence>
<dbReference type="NCBIfam" id="TIGR04057">
    <property type="entry name" value="SusC_RagA_signa"/>
    <property type="match status" value="1"/>
</dbReference>
<organism evidence="11 12">
    <name type="scientific">Mangrovibacterium diazotrophicum</name>
    <dbReference type="NCBI Taxonomy" id="1261403"/>
    <lineage>
        <taxon>Bacteria</taxon>
        <taxon>Pseudomonadati</taxon>
        <taxon>Bacteroidota</taxon>
        <taxon>Bacteroidia</taxon>
        <taxon>Marinilabiliales</taxon>
        <taxon>Prolixibacteraceae</taxon>
        <taxon>Mangrovibacterium</taxon>
    </lineage>
</organism>
<keyword evidence="9" id="KW-0732">Signal</keyword>
<evidence type="ECO:0000256" key="1">
    <source>
        <dbReference type="ARBA" id="ARBA00004571"/>
    </source>
</evidence>
<dbReference type="NCBIfam" id="TIGR04056">
    <property type="entry name" value="OMP_RagA_SusC"/>
    <property type="match status" value="1"/>
</dbReference>
<evidence type="ECO:0000256" key="4">
    <source>
        <dbReference type="ARBA" id="ARBA00022692"/>
    </source>
</evidence>
<feature type="domain" description="TonB-dependent receptor plug" evidence="10">
    <location>
        <begin position="114"/>
        <end position="235"/>
    </location>
</feature>
<dbReference type="InterPro" id="IPR036942">
    <property type="entry name" value="Beta-barrel_TonB_sf"/>
</dbReference>
<evidence type="ECO:0000256" key="8">
    <source>
        <dbReference type="SAM" id="MobiDB-lite"/>
    </source>
</evidence>
<dbReference type="Gene3D" id="2.60.40.1120">
    <property type="entry name" value="Carboxypeptidase-like, regulatory domain"/>
    <property type="match status" value="1"/>
</dbReference>
<evidence type="ECO:0000256" key="3">
    <source>
        <dbReference type="ARBA" id="ARBA00022452"/>
    </source>
</evidence>
<keyword evidence="6 7" id="KW-0998">Cell outer membrane</keyword>
<dbReference type="Pfam" id="PF07715">
    <property type="entry name" value="Plug"/>
    <property type="match status" value="1"/>
</dbReference>
<dbReference type="InterPro" id="IPR039426">
    <property type="entry name" value="TonB-dep_rcpt-like"/>
</dbReference>
<dbReference type="OrthoDB" id="9768177at2"/>
<evidence type="ECO:0000259" key="10">
    <source>
        <dbReference type="Pfam" id="PF07715"/>
    </source>
</evidence>
<gene>
    <name evidence="11" type="ORF">BC643_3185</name>
</gene>
<evidence type="ECO:0000313" key="11">
    <source>
        <dbReference type="EMBL" id="RKD92808.1"/>
    </source>
</evidence>
<feature type="compositionally biased region" description="Low complexity" evidence="8">
    <location>
        <begin position="490"/>
        <end position="500"/>
    </location>
</feature>
<keyword evidence="2 7" id="KW-0813">Transport</keyword>
<evidence type="ECO:0000256" key="7">
    <source>
        <dbReference type="PROSITE-ProRule" id="PRU01360"/>
    </source>
</evidence>
<keyword evidence="5 7" id="KW-0472">Membrane</keyword>
<evidence type="ECO:0000256" key="9">
    <source>
        <dbReference type="SAM" id="SignalP"/>
    </source>
</evidence>
<dbReference type="InterPro" id="IPR037066">
    <property type="entry name" value="Plug_dom_sf"/>
</dbReference>
<keyword evidence="4 7" id="KW-0812">Transmembrane</keyword>
<proteinExistence type="inferred from homology"/>